<gene>
    <name evidence="2" type="ORF">KIW84_056583</name>
</gene>
<dbReference type="Proteomes" id="UP001058974">
    <property type="component" value="Chromosome 5"/>
</dbReference>
<evidence type="ECO:0000313" key="3">
    <source>
        <dbReference type="Proteomes" id="UP001058974"/>
    </source>
</evidence>
<sequence length="109" mass="12089">MALAACSFIQMPLLRTNKFKSSPTKPMIITITCVNHKYKAKQVDRSRNGGYGPGPQTNGINLQSAKTTTRNLQLDNVYATTALSSVDDEDNHNTTSPKRIGNVDYHYEI</sequence>
<protein>
    <submittedName>
        <fullName evidence="2">Uncharacterized protein</fullName>
    </submittedName>
</protein>
<dbReference type="Gramene" id="Psat05G0658300-T1">
    <property type="protein sequence ID" value="KAI5411573.1"/>
    <property type="gene ID" value="KIW84_056583"/>
</dbReference>
<dbReference type="OrthoDB" id="1409994at2759"/>
<accession>A0A9D4X0Z0</accession>
<feature type="region of interest" description="Disordered" evidence="1">
    <location>
        <begin position="86"/>
        <end position="109"/>
    </location>
</feature>
<dbReference type="AlphaFoldDB" id="A0A9D4X0Z0"/>
<reference evidence="2 3" key="1">
    <citation type="journal article" date="2022" name="Nat. Genet.">
        <title>Improved pea reference genome and pan-genome highlight genomic features and evolutionary characteristics.</title>
        <authorList>
            <person name="Yang T."/>
            <person name="Liu R."/>
            <person name="Luo Y."/>
            <person name="Hu S."/>
            <person name="Wang D."/>
            <person name="Wang C."/>
            <person name="Pandey M.K."/>
            <person name="Ge S."/>
            <person name="Xu Q."/>
            <person name="Li N."/>
            <person name="Li G."/>
            <person name="Huang Y."/>
            <person name="Saxena R.K."/>
            <person name="Ji Y."/>
            <person name="Li M."/>
            <person name="Yan X."/>
            <person name="He Y."/>
            <person name="Liu Y."/>
            <person name="Wang X."/>
            <person name="Xiang C."/>
            <person name="Varshney R.K."/>
            <person name="Ding H."/>
            <person name="Gao S."/>
            <person name="Zong X."/>
        </authorList>
    </citation>
    <scope>NUCLEOTIDE SEQUENCE [LARGE SCALE GENOMIC DNA]</scope>
    <source>
        <strain evidence="2 3">cv. Zhongwan 6</strain>
    </source>
</reference>
<evidence type="ECO:0000313" key="2">
    <source>
        <dbReference type="EMBL" id="KAI5411573.1"/>
    </source>
</evidence>
<comment type="caution">
    <text evidence="2">The sequence shown here is derived from an EMBL/GenBank/DDBJ whole genome shotgun (WGS) entry which is preliminary data.</text>
</comment>
<evidence type="ECO:0000256" key="1">
    <source>
        <dbReference type="SAM" id="MobiDB-lite"/>
    </source>
</evidence>
<proteinExistence type="predicted"/>
<dbReference type="EMBL" id="JAMSHJ010000005">
    <property type="protein sequence ID" value="KAI5411573.1"/>
    <property type="molecule type" value="Genomic_DNA"/>
</dbReference>
<name>A0A9D4X0Z0_PEA</name>
<organism evidence="2 3">
    <name type="scientific">Pisum sativum</name>
    <name type="common">Garden pea</name>
    <name type="synonym">Lathyrus oleraceus</name>
    <dbReference type="NCBI Taxonomy" id="3888"/>
    <lineage>
        <taxon>Eukaryota</taxon>
        <taxon>Viridiplantae</taxon>
        <taxon>Streptophyta</taxon>
        <taxon>Embryophyta</taxon>
        <taxon>Tracheophyta</taxon>
        <taxon>Spermatophyta</taxon>
        <taxon>Magnoliopsida</taxon>
        <taxon>eudicotyledons</taxon>
        <taxon>Gunneridae</taxon>
        <taxon>Pentapetalae</taxon>
        <taxon>rosids</taxon>
        <taxon>fabids</taxon>
        <taxon>Fabales</taxon>
        <taxon>Fabaceae</taxon>
        <taxon>Papilionoideae</taxon>
        <taxon>50 kb inversion clade</taxon>
        <taxon>NPAAA clade</taxon>
        <taxon>Hologalegina</taxon>
        <taxon>IRL clade</taxon>
        <taxon>Fabeae</taxon>
        <taxon>Lathyrus</taxon>
    </lineage>
</organism>
<keyword evidence="3" id="KW-1185">Reference proteome</keyword>